<name>A0A0F9BK33_9ZZZZ</name>
<accession>A0A0F9BK33</accession>
<proteinExistence type="predicted"/>
<protein>
    <submittedName>
        <fullName evidence="1">Uncharacterized protein</fullName>
    </submittedName>
</protein>
<reference evidence="1" key="1">
    <citation type="journal article" date="2015" name="Nature">
        <title>Complex archaea that bridge the gap between prokaryotes and eukaryotes.</title>
        <authorList>
            <person name="Spang A."/>
            <person name="Saw J.H."/>
            <person name="Jorgensen S.L."/>
            <person name="Zaremba-Niedzwiedzka K."/>
            <person name="Martijn J."/>
            <person name="Lind A.E."/>
            <person name="van Eijk R."/>
            <person name="Schleper C."/>
            <person name="Guy L."/>
            <person name="Ettema T.J."/>
        </authorList>
    </citation>
    <scope>NUCLEOTIDE SEQUENCE</scope>
</reference>
<sequence length="117" mass="13158">MSGYVDELCAAGGTPIICYHGTNARAARKIIKNGFLADTWFAPNLADALGFGGRHVFSVVFDERLVPPKAWQWRITSHWPPERIVEYSVFHKERKFKRRRLGDKIFKAALAAVAEAA</sequence>
<evidence type="ECO:0000313" key="1">
    <source>
        <dbReference type="EMBL" id="KKK84766.1"/>
    </source>
</evidence>
<dbReference type="EMBL" id="LAZR01051624">
    <property type="protein sequence ID" value="KKK84766.1"/>
    <property type="molecule type" value="Genomic_DNA"/>
</dbReference>
<gene>
    <name evidence="1" type="ORF">LCGC14_2780060</name>
</gene>
<organism evidence="1">
    <name type="scientific">marine sediment metagenome</name>
    <dbReference type="NCBI Taxonomy" id="412755"/>
    <lineage>
        <taxon>unclassified sequences</taxon>
        <taxon>metagenomes</taxon>
        <taxon>ecological metagenomes</taxon>
    </lineage>
</organism>
<dbReference type="AlphaFoldDB" id="A0A0F9BK33"/>
<comment type="caution">
    <text evidence="1">The sequence shown here is derived from an EMBL/GenBank/DDBJ whole genome shotgun (WGS) entry which is preliminary data.</text>
</comment>